<keyword evidence="5 8" id="KW-1133">Transmembrane helix</keyword>
<evidence type="ECO:0000256" key="1">
    <source>
        <dbReference type="ARBA" id="ARBA00004141"/>
    </source>
</evidence>
<evidence type="ECO:0000256" key="5">
    <source>
        <dbReference type="ARBA" id="ARBA00022989"/>
    </source>
</evidence>
<comment type="subcellular location">
    <subcellularLocation>
        <location evidence="1">Membrane</location>
        <topology evidence="1">Multi-pass membrane protein</topology>
    </subcellularLocation>
</comment>
<feature type="transmembrane region" description="Helical" evidence="8">
    <location>
        <begin position="743"/>
        <end position="763"/>
    </location>
</feature>
<evidence type="ECO:0000256" key="7">
    <source>
        <dbReference type="ARBA" id="ARBA00023180"/>
    </source>
</evidence>
<evidence type="ECO:0000313" key="10">
    <source>
        <dbReference type="EMBL" id="ASU89918.1"/>
    </source>
</evidence>
<evidence type="ECO:0000256" key="2">
    <source>
        <dbReference type="ARBA" id="ARBA00006618"/>
    </source>
</evidence>
<feature type="transmembrane region" description="Helical" evidence="8">
    <location>
        <begin position="299"/>
        <end position="321"/>
    </location>
</feature>
<keyword evidence="7" id="KW-0325">Glycoprotein</keyword>
<evidence type="ECO:0000256" key="3">
    <source>
        <dbReference type="ARBA" id="ARBA00022692"/>
    </source>
</evidence>
<name>A0A286QZ13_MACRS</name>
<dbReference type="Pfam" id="PF13965">
    <property type="entry name" value="SID-1_RNA_chan"/>
    <property type="match status" value="1"/>
</dbReference>
<dbReference type="AlphaFoldDB" id="A0A286QZ13"/>
<feature type="transmembrane region" description="Helical" evidence="8">
    <location>
        <begin position="605"/>
        <end position="623"/>
    </location>
</feature>
<dbReference type="GO" id="GO:0003725">
    <property type="term" value="F:double-stranded RNA binding"/>
    <property type="evidence" value="ECO:0007669"/>
    <property type="project" value="TreeGrafter"/>
</dbReference>
<keyword evidence="4 9" id="KW-0732">Signal</keyword>
<dbReference type="PANTHER" id="PTHR12185:SF14">
    <property type="entry name" value="CHOLESTEROL UPTAKE PROTEIN 1"/>
    <property type="match status" value="1"/>
</dbReference>
<evidence type="ECO:0000256" key="4">
    <source>
        <dbReference type="ARBA" id="ARBA00022729"/>
    </source>
</evidence>
<comment type="similarity">
    <text evidence="2">Belongs to the SID1 family.</text>
</comment>
<keyword evidence="3 8" id="KW-0812">Transmembrane</keyword>
<dbReference type="GO" id="GO:0005886">
    <property type="term" value="C:plasma membrane"/>
    <property type="evidence" value="ECO:0007669"/>
    <property type="project" value="TreeGrafter"/>
</dbReference>
<dbReference type="PANTHER" id="PTHR12185">
    <property type="entry name" value="SID1 TRANSMEMBRANE FAMILY MEMEBER"/>
    <property type="match status" value="1"/>
</dbReference>
<accession>A0A286QZ13</accession>
<dbReference type="GO" id="GO:0005764">
    <property type="term" value="C:lysosome"/>
    <property type="evidence" value="ECO:0007669"/>
    <property type="project" value="TreeGrafter"/>
</dbReference>
<sequence length="861" mass="95566">MVLKMLVHLKIFSLVCIAAGMSTATALPDITQSTNNSVIDCAAFNATLNSCKFNYNVIINSTRPCIFNCTYNPMLLSPLQLDVHLSYKHPDRYPTFVAAQQNFFLNSWTLPKSFPNHGEFQIYTSVASLLCPPIQQQEETVEVRITTSSPDNITMNVRLYNQSYALKMGNFAVLKATPISPDYRLYQWTGDQTSVLISAESKNNSNTVCAIFALQNAKCPVITDESGLRAGGGRFQTFTTRAAMVASRIDFPDGIHMIMWPLPDDDRCTLTLENVSNHSSRSKTVQFEVFNHSSIGATWYIFFATGSLTVGMIFGIAIVTLKCIDRTLNKTGHAVLADEDDQRELLPDDEFSETTRREYAVAGVAVLPGVDNGQIPRSGSGSGYSQVIGSPGSGGVPSAGRGFALSFHSESSTSNEPASGEIIQQPYYPPTTVVPHDAVIEAMTDSVNPVYVVWWKRYAYFQSKTAGAQVSEMGFQNNILIMAVYAVLPTAELIRSYLKVLSYNGDEDQCFFNSRCLTGVWIFHDFARVFTNIGYICGGIAFSRIVLRHRQLTCRNPSRSTIKNGVGVSRHYGLFMSLGYGLVIQGLMSSLYHTCPNSVTIRFDMMFMYVMAVAAVICVWGLRHGDVTHHVYPTMGLIGTMLLLAEGREWVSRLAFWLCMSLLYLVLLLTTTVLMSRYGVWSFSPMKMLQVWKGWKPVRDKLAQVIRNEDLTSTPIHVLRIVSGFIANGSLILYGAIADPNVYGYILSVCLTNLGLYFGNYIITKRLQYKEKGAPLAWICLTLSFILWTLALSAFGFHNTDSEASASDSRGLNLSCAFLGVFDTHDVWHLFSSLALYTFFIGLLTLDDDVARTPSTEIHVF</sequence>
<feature type="transmembrane region" description="Helical" evidence="8">
    <location>
        <begin position="827"/>
        <end position="846"/>
    </location>
</feature>
<proteinExistence type="evidence at transcript level"/>
<keyword evidence="6 8" id="KW-0472">Membrane</keyword>
<dbReference type="GO" id="GO:0051033">
    <property type="term" value="F:RNA transmembrane transporter activity"/>
    <property type="evidence" value="ECO:0007669"/>
    <property type="project" value="TreeGrafter"/>
</dbReference>
<feature type="transmembrane region" description="Helical" evidence="8">
    <location>
        <begin position="654"/>
        <end position="680"/>
    </location>
</feature>
<feature type="signal peptide" evidence="9">
    <location>
        <begin position="1"/>
        <end position="26"/>
    </location>
</feature>
<evidence type="ECO:0000256" key="6">
    <source>
        <dbReference type="ARBA" id="ARBA00023136"/>
    </source>
</evidence>
<feature type="transmembrane region" description="Helical" evidence="8">
    <location>
        <begin position="775"/>
        <end position="797"/>
    </location>
</feature>
<feature type="transmembrane region" description="Helical" evidence="8">
    <location>
        <begin position="529"/>
        <end position="547"/>
    </location>
</feature>
<dbReference type="InterPro" id="IPR025958">
    <property type="entry name" value="SID1_TM_fam"/>
</dbReference>
<feature type="chain" id="PRO_5013216513" evidence="9">
    <location>
        <begin position="27"/>
        <end position="861"/>
    </location>
</feature>
<protein>
    <submittedName>
        <fullName evidence="10">SID-1</fullName>
    </submittedName>
</protein>
<feature type="transmembrane region" description="Helical" evidence="8">
    <location>
        <begin position="572"/>
        <end position="593"/>
    </location>
</feature>
<organism evidence="10">
    <name type="scientific">Macrobrachium rosenbergii</name>
    <name type="common">Giant fresh water prawn</name>
    <dbReference type="NCBI Taxonomy" id="79674"/>
    <lineage>
        <taxon>Eukaryota</taxon>
        <taxon>Metazoa</taxon>
        <taxon>Ecdysozoa</taxon>
        <taxon>Arthropoda</taxon>
        <taxon>Crustacea</taxon>
        <taxon>Multicrustacea</taxon>
        <taxon>Malacostraca</taxon>
        <taxon>Eumalacostraca</taxon>
        <taxon>Eucarida</taxon>
        <taxon>Decapoda</taxon>
        <taxon>Pleocyemata</taxon>
        <taxon>Caridea</taxon>
        <taxon>Palaemonoidea</taxon>
        <taxon>Palaemonidae</taxon>
        <taxon>Macrobrachium</taxon>
    </lineage>
</organism>
<evidence type="ECO:0000256" key="8">
    <source>
        <dbReference type="SAM" id="Phobius"/>
    </source>
</evidence>
<evidence type="ECO:0000256" key="9">
    <source>
        <dbReference type="SAM" id="SignalP"/>
    </source>
</evidence>
<feature type="transmembrane region" description="Helical" evidence="8">
    <location>
        <begin position="479"/>
        <end position="498"/>
    </location>
</feature>
<reference evidence="10" key="1">
    <citation type="journal article" date="2017" name="RNA Biol.">
        <title>Short versus long double-stranded RNA activation of a post-transcriptional gene knockdown pathway.</title>
        <authorList>
            <person name="Shpak N."/>
            <person name="Manor R."/>
            <person name="Katzir Abilevich L."/>
            <person name="Mantal O."/>
            <person name="Shavit K."/>
            <person name="Aflalo E.D."/>
            <person name="Toiber D."/>
            <person name="Sagi A."/>
        </authorList>
    </citation>
    <scope>NUCLEOTIDE SEQUENCE</scope>
</reference>
<dbReference type="EMBL" id="KY369132">
    <property type="protein sequence ID" value="ASU89918.1"/>
    <property type="molecule type" value="mRNA"/>
</dbReference>
<feature type="transmembrane region" description="Helical" evidence="8">
    <location>
        <begin position="717"/>
        <end position="737"/>
    </location>
</feature>
<feature type="transmembrane region" description="Helical" evidence="8">
    <location>
        <begin position="630"/>
        <end position="648"/>
    </location>
</feature>